<protein>
    <submittedName>
        <fullName evidence="1">10463_t:CDS:1</fullName>
    </submittedName>
</protein>
<sequence>IAYNLDPGIFMIWPCFNDSISAINGLMKLLKVPPKKVQEIHRRWILTSIVQNIINCFEIGTTRSRQQRQ</sequence>
<gene>
    <name evidence="1" type="ORF">DERYTH_LOCUS25347</name>
</gene>
<reference evidence="1" key="1">
    <citation type="submission" date="2021-06" db="EMBL/GenBank/DDBJ databases">
        <authorList>
            <person name="Kallberg Y."/>
            <person name="Tangrot J."/>
            <person name="Rosling A."/>
        </authorList>
    </citation>
    <scope>NUCLEOTIDE SEQUENCE</scope>
    <source>
        <strain evidence="1">MA453B</strain>
    </source>
</reference>
<dbReference type="AlphaFoldDB" id="A0A9N9K6J6"/>
<comment type="caution">
    <text evidence="1">The sequence shown here is derived from an EMBL/GenBank/DDBJ whole genome shotgun (WGS) entry which is preliminary data.</text>
</comment>
<feature type="non-terminal residue" evidence="1">
    <location>
        <position position="1"/>
    </location>
</feature>
<feature type="non-terminal residue" evidence="1">
    <location>
        <position position="69"/>
    </location>
</feature>
<name>A0A9N9K6J6_9GLOM</name>
<evidence type="ECO:0000313" key="2">
    <source>
        <dbReference type="Proteomes" id="UP000789405"/>
    </source>
</evidence>
<evidence type="ECO:0000313" key="1">
    <source>
        <dbReference type="EMBL" id="CAG8810711.1"/>
    </source>
</evidence>
<dbReference type="EMBL" id="CAJVPY010046662">
    <property type="protein sequence ID" value="CAG8810711.1"/>
    <property type="molecule type" value="Genomic_DNA"/>
</dbReference>
<accession>A0A9N9K6J6</accession>
<keyword evidence="2" id="KW-1185">Reference proteome</keyword>
<organism evidence="1 2">
    <name type="scientific">Dentiscutata erythropus</name>
    <dbReference type="NCBI Taxonomy" id="1348616"/>
    <lineage>
        <taxon>Eukaryota</taxon>
        <taxon>Fungi</taxon>
        <taxon>Fungi incertae sedis</taxon>
        <taxon>Mucoromycota</taxon>
        <taxon>Glomeromycotina</taxon>
        <taxon>Glomeromycetes</taxon>
        <taxon>Diversisporales</taxon>
        <taxon>Gigasporaceae</taxon>
        <taxon>Dentiscutata</taxon>
    </lineage>
</organism>
<dbReference type="Proteomes" id="UP000789405">
    <property type="component" value="Unassembled WGS sequence"/>
</dbReference>
<proteinExistence type="predicted"/>